<dbReference type="Gene3D" id="1.10.10.60">
    <property type="entry name" value="Homeodomain-like"/>
    <property type="match status" value="1"/>
</dbReference>
<feature type="transmembrane region" description="Helical" evidence="4">
    <location>
        <begin position="37"/>
        <end position="54"/>
    </location>
</feature>
<gene>
    <name evidence="6" type="ORF">BFC17_14725</name>
</gene>
<feature type="domain" description="HTH araC/xylS-type" evidence="5">
    <location>
        <begin position="237"/>
        <end position="343"/>
    </location>
</feature>
<dbReference type="EMBL" id="MJIC01000010">
    <property type="protein sequence ID" value="OFI34826.1"/>
    <property type="molecule type" value="Genomic_DNA"/>
</dbReference>
<dbReference type="PROSITE" id="PS01124">
    <property type="entry name" value="HTH_ARAC_FAMILY_2"/>
    <property type="match status" value="1"/>
</dbReference>
<dbReference type="OrthoDB" id="345413at2"/>
<sequence length="348" mass="38730">MLLTGFNLQSVNIIQILAIFAGLLGVALLVGERRYQGLILALLMQSVMMAFNLYEELNVGSVSWYVTPAFSLTLGPIFYLLVRVLLVPEQPLTWPDARHFIATLIALPLTPFFQWVLLAGALSQLLYFAAAFKWLRRYHAAIAERQADTTPAELHWLYNTLVVLLILLILDMVRVNLQSVMVSPYREIWYLLDQIAFLIVLCVAVVGLVRQPALFSGVSEVEQTNAEPAPHEDSQAAAIFASLDAQIREHQWYCQPRICLQDIAGFTGLSVKDISWSINTGGGVSFADYINQLRIDRAAEMAKATPQRNLLDIAMDAGFSSKSSFNAVFKKHTGKTPGQYLNPLRTGA</sequence>
<evidence type="ECO:0000313" key="6">
    <source>
        <dbReference type="EMBL" id="OFI34826.1"/>
    </source>
</evidence>
<reference evidence="6 7" key="1">
    <citation type="submission" date="2016-09" db="EMBL/GenBank/DDBJ databases">
        <title>Alteromonas lipolytica, a new species isolated from sea water.</title>
        <authorList>
            <person name="Wu Y.-H."/>
            <person name="Cheng H."/>
            <person name="Xu X.-W."/>
        </authorList>
    </citation>
    <scope>NUCLEOTIDE SEQUENCE [LARGE SCALE GENOMIC DNA]</scope>
    <source>
        <strain evidence="6 7">JW12</strain>
    </source>
</reference>
<feature type="transmembrane region" description="Helical" evidence="4">
    <location>
        <begin position="156"/>
        <end position="177"/>
    </location>
</feature>
<keyword evidence="4" id="KW-0812">Transmembrane</keyword>
<dbReference type="InterPro" id="IPR018062">
    <property type="entry name" value="HTH_AraC-typ_CS"/>
</dbReference>
<keyword evidence="2" id="KW-0238">DNA-binding</keyword>
<evidence type="ECO:0000256" key="1">
    <source>
        <dbReference type="ARBA" id="ARBA00023015"/>
    </source>
</evidence>
<protein>
    <recommendedName>
        <fullName evidence="5">HTH araC/xylS-type domain-containing protein</fullName>
    </recommendedName>
</protein>
<dbReference type="SUPFAM" id="SSF46689">
    <property type="entry name" value="Homeodomain-like"/>
    <property type="match status" value="1"/>
</dbReference>
<comment type="caution">
    <text evidence="6">The sequence shown here is derived from an EMBL/GenBank/DDBJ whole genome shotgun (WGS) entry which is preliminary data.</text>
</comment>
<dbReference type="PRINTS" id="PR00032">
    <property type="entry name" value="HTHARAC"/>
</dbReference>
<keyword evidence="7" id="KW-1185">Reference proteome</keyword>
<dbReference type="Proteomes" id="UP000176037">
    <property type="component" value="Unassembled WGS sequence"/>
</dbReference>
<feature type="transmembrane region" description="Helical" evidence="4">
    <location>
        <begin position="189"/>
        <end position="209"/>
    </location>
</feature>
<evidence type="ECO:0000313" key="7">
    <source>
        <dbReference type="Proteomes" id="UP000176037"/>
    </source>
</evidence>
<evidence type="ECO:0000256" key="3">
    <source>
        <dbReference type="ARBA" id="ARBA00023163"/>
    </source>
</evidence>
<keyword evidence="1" id="KW-0805">Transcription regulation</keyword>
<dbReference type="GO" id="GO:0003700">
    <property type="term" value="F:DNA-binding transcription factor activity"/>
    <property type="evidence" value="ECO:0007669"/>
    <property type="project" value="InterPro"/>
</dbReference>
<dbReference type="InterPro" id="IPR020449">
    <property type="entry name" value="Tscrpt_reg_AraC-type_HTH"/>
</dbReference>
<evidence type="ECO:0000256" key="2">
    <source>
        <dbReference type="ARBA" id="ARBA00023125"/>
    </source>
</evidence>
<dbReference type="GO" id="GO:0043565">
    <property type="term" value="F:sequence-specific DNA binding"/>
    <property type="evidence" value="ECO:0007669"/>
    <property type="project" value="InterPro"/>
</dbReference>
<feature type="transmembrane region" description="Helical" evidence="4">
    <location>
        <begin position="12"/>
        <end position="30"/>
    </location>
</feature>
<evidence type="ECO:0000259" key="5">
    <source>
        <dbReference type="PROSITE" id="PS01124"/>
    </source>
</evidence>
<dbReference type="PANTHER" id="PTHR43280">
    <property type="entry name" value="ARAC-FAMILY TRANSCRIPTIONAL REGULATOR"/>
    <property type="match status" value="1"/>
</dbReference>
<keyword evidence="4" id="KW-0472">Membrane</keyword>
<evidence type="ECO:0000256" key="4">
    <source>
        <dbReference type="SAM" id="Phobius"/>
    </source>
</evidence>
<dbReference type="Pfam" id="PF12833">
    <property type="entry name" value="HTH_18"/>
    <property type="match status" value="1"/>
</dbReference>
<dbReference type="InterPro" id="IPR009057">
    <property type="entry name" value="Homeodomain-like_sf"/>
</dbReference>
<keyword evidence="4" id="KW-1133">Transmembrane helix</keyword>
<dbReference type="PROSITE" id="PS00041">
    <property type="entry name" value="HTH_ARAC_FAMILY_1"/>
    <property type="match status" value="1"/>
</dbReference>
<name>A0A1E8FGF8_9ALTE</name>
<dbReference type="InterPro" id="IPR018060">
    <property type="entry name" value="HTH_AraC"/>
</dbReference>
<keyword evidence="3" id="KW-0804">Transcription</keyword>
<dbReference type="PANTHER" id="PTHR43280:SF29">
    <property type="entry name" value="ARAC-FAMILY TRANSCRIPTIONAL REGULATOR"/>
    <property type="match status" value="1"/>
</dbReference>
<dbReference type="RefSeq" id="WP_070175744.1">
    <property type="nucleotide sequence ID" value="NZ_BMJR01000001.1"/>
</dbReference>
<dbReference type="AlphaFoldDB" id="A0A1E8FGF8"/>
<accession>A0A1E8FGF8</accession>
<dbReference type="STRING" id="1856405.BFC17_14725"/>
<dbReference type="SMART" id="SM00342">
    <property type="entry name" value="HTH_ARAC"/>
    <property type="match status" value="1"/>
</dbReference>
<proteinExistence type="predicted"/>
<feature type="transmembrane region" description="Helical" evidence="4">
    <location>
        <begin position="66"/>
        <end position="88"/>
    </location>
</feature>
<feature type="transmembrane region" description="Helical" evidence="4">
    <location>
        <begin position="100"/>
        <end position="127"/>
    </location>
</feature>
<organism evidence="6 7">
    <name type="scientific">Alteromonas lipolytica</name>
    <dbReference type="NCBI Taxonomy" id="1856405"/>
    <lineage>
        <taxon>Bacteria</taxon>
        <taxon>Pseudomonadati</taxon>
        <taxon>Pseudomonadota</taxon>
        <taxon>Gammaproteobacteria</taxon>
        <taxon>Alteromonadales</taxon>
        <taxon>Alteromonadaceae</taxon>
        <taxon>Alteromonas/Salinimonas group</taxon>
        <taxon>Alteromonas</taxon>
    </lineage>
</organism>